<sequence length="116" mass="12214">MRITALVSYVMFALAFIGAVKGHLWMCGVCLLLVLAARWGESVFWGWLGNCLTVAASAYLYHIDNHLLVMGLLLVGVALSSLREVLYSSSIFEIFGSTDSSSDSGGGSGSDCGGGD</sequence>
<comment type="caution">
    <text evidence="3">The sequence shown here is derived from an EMBL/GenBank/DDBJ whole genome shotgun (WGS) entry which is preliminary data.</text>
</comment>
<keyword evidence="2" id="KW-0812">Transmembrane</keyword>
<keyword evidence="2" id="KW-1133">Transmembrane helix</keyword>
<dbReference type="Proteomes" id="UP000292554">
    <property type="component" value="Unassembled WGS sequence"/>
</dbReference>
<protein>
    <submittedName>
        <fullName evidence="3">Uncharacterized protein</fullName>
    </submittedName>
</protein>
<feature type="region of interest" description="Disordered" evidence="1">
    <location>
        <begin position="96"/>
        <end position="116"/>
    </location>
</feature>
<gene>
    <name evidence="3" type="ORF">EZV61_04060</name>
</gene>
<dbReference type="EMBL" id="SJXE01000001">
    <property type="protein sequence ID" value="TCI05144.1"/>
    <property type="molecule type" value="Genomic_DNA"/>
</dbReference>
<feature type="transmembrane region" description="Helical" evidence="2">
    <location>
        <begin position="67"/>
        <end position="86"/>
    </location>
</feature>
<dbReference type="RefSeq" id="WP_131414418.1">
    <property type="nucleotide sequence ID" value="NZ_SJXE01000001.1"/>
</dbReference>
<feature type="transmembrane region" description="Helical" evidence="2">
    <location>
        <begin position="6"/>
        <end position="36"/>
    </location>
</feature>
<proteinExistence type="predicted"/>
<evidence type="ECO:0000256" key="2">
    <source>
        <dbReference type="SAM" id="Phobius"/>
    </source>
</evidence>
<feature type="compositionally biased region" description="Gly residues" evidence="1">
    <location>
        <begin position="104"/>
        <end position="116"/>
    </location>
</feature>
<evidence type="ECO:0000313" key="3">
    <source>
        <dbReference type="EMBL" id="TCI05144.1"/>
    </source>
</evidence>
<reference evidence="3 4" key="1">
    <citation type="submission" date="2019-02" db="EMBL/GenBank/DDBJ databases">
        <title>Corallincola luteus sp. nov., a marine bacterium isolated from surface sediment of Bohai Sea in China.</title>
        <authorList>
            <person name="Ren Q."/>
        </authorList>
    </citation>
    <scope>NUCLEOTIDE SEQUENCE [LARGE SCALE GENOMIC DNA]</scope>
    <source>
        <strain evidence="3 4">DASS28</strain>
    </source>
</reference>
<accession>A0ABY2APL9</accession>
<evidence type="ECO:0000256" key="1">
    <source>
        <dbReference type="SAM" id="MobiDB-lite"/>
    </source>
</evidence>
<keyword evidence="4" id="KW-1185">Reference proteome</keyword>
<feature type="transmembrane region" description="Helical" evidence="2">
    <location>
        <begin position="43"/>
        <end position="61"/>
    </location>
</feature>
<organism evidence="3 4">
    <name type="scientific">Corallincola luteus</name>
    <dbReference type="NCBI Taxonomy" id="1775177"/>
    <lineage>
        <taxon>Bacteria</taxon>
        <taxon>Pseudomonadati</taxon>
        <taxon>Pseudomonadota</taxon>
        <taxon>Gammaproteobacteria</taxon>
        <taxon>Alteromonadales</taxon>
        <taxon>Psychromonadaceae</taxon>
        <taxon>Corallincola</taxon>
    </lineage>
</organism>
<keyword evidence="2" id="KW-0472">Membrane</keyword>
<name>A0ABY2APL9_9GAMM</name>
<evidence type="ECO:0000313" key="4">
    <source>
        <dbReference type="Proteomes" id="UP000292554"/>
    </source>
</evidence>